<accession>A0A7R8WHK9</accession>
<dbReference type="PANTHER" id="PTHR45710:SF26">
    <property type="entry name" value="RH26557P"/>
    <property type="match status" value="1"/>
</dbReference>
<dbReference type="CDD" id="cd00037">
    <property type="entry name" value="CLECT"/>
    <property type="match status" value="3"/>
</dbReference>
<dbReference type="SMART" id="SM00034">
    <property type="entry name" value="CLECT"/>
    <property type="match status" value="3"/>
</dbReference>
<protein>
    <submittedName>
        <fullName evidence="1">Uncharacterized protein</fullName>
    </submittedName>
</protein>
<sequence length="439" mass="49876">MFAKEFVIFLLLIIILGIFSSSNAKSCDHPFEETPGGKCLFNPMGVLRVTWDEGQRICRWLNENGHLVEFNTYEELKDVTSCLNEHYGSCSNWPSGGVWIGAVEVADTNEFIWQSTNSTVVVANWIQGQPNGPSSGDAAMMNCEFSFEWMDKERDNVLPILCEMPPRAQCPPEFIPVGETCYYLGNTTVTWDNAQEFCKVLAPHGKLAELETVEEIYSVTEFLLSNGNNRHYRIGAEERGRDNSYEWASSGKPVLVTNWYNDYSPNSGTDDTIALDYTLKFRWMDEERDNVLPILCEMPPRAQCPPEFTPVGETCYYLGDTPTNWETAQEICSILAPNGKLAELETTEEIYAVTEFLLSNGNDRNYWIGAEERGVDEYYEWASSGKTVFVTNWWHSYSPNSEMDDAIYLAPGIHKYRWDDCSRTCTAYELCEADPAELS</sequence>
<dbReference type="InterPro" id="IPR016187">
    <property type="entry name" value="CTDL_fold"/>
</dbReference>
<proteinExistence type="predicted"/>
<gene>
    <name evidence="1" type="ORF">CTOB1V02_LOCUS8463</name>
</gene>
<name>A0A7R8WHK9_9CRUS</name>
<dbReference type="InterPro" id="IPR001304">
    <property type="entry name" value="C-type_lectin-like"/>
</dbReference>
<dbReference type="PROSITE" id="PS50041">
    <property type="entry name" value="C_TYPE_LECTIN_2"/>
    <property type="match status" value="3"/>
</dbReference>
<dbReference type="InterPro" id="IPR050828">
    <property type="entry name" value="C-type_lectin/matrix_domain"/>
</dbReference>
<dbReference type="OrthoDB" id="6331336at2759"/>
<dbReference type="EMBL" id="OB662816">
    <property type="protein sequence ID" value="CAD7230605.1"/>
    <property type="molecule type" value="Genomic_DNA"/>
</dbReference>
<dbReference type="Gene3D" id="3.10.100.10">
    <property type="entry name" value="Mannose-Binding Protein A, subunit A"/>
    <property type="match status" value="3"/>
</dbReference>
<organism evidence="1">
    <name type="scientific">Cyprideis torosa</name>
    <dbReference type="NCBI Taxonomy" id="163714"/>
    <lineage>
        <taxon>Eukaryota</taxon>
        <taxon>Metazoa</taxon>
        <taxon>Ecdysozoa</taxon>
        <taxon>Arthropoda</taxon>
        <taxon>Crustacea</taxon>
        <taxon>Oligostraca</taxon>
        <taxon>Ostracoda</taxon>
        <taxon>Podocopa</taxon>
        <taxon>Podocopida</taxon>
        <taxon>Cytherocopina</taxon>
        <taxon>Cytheroidea</taxon>
        <taxon>Cytherideidae</taxon>
        <taxon>Cyprideis</taxon>
    </lineage>
</organism>
<dbReference type="Pfam" id="PF00059">
    <property type="entry name" value="Lectin_C"/>
    <property type="match status" value="3"/>
</dbReference>
<reference evidence="1" key="1">
    <citation type="submission" date="2020-11" db="EMBL/GenBank/DDBJ databases">
        <authorList>
            <person name="Tran Van P."/>
        </authorList>
    </citation>
    <scope>NUCLEOTIDE SEQUENCE</scope>
</reference>
<dbReference type="InterPro" id="IPR016186">
    <property type="entry name" value="C-type_lectin-like/link_sf"/>
</dbReference>
<evidence type="ECO:0000313" key="1">
    <source>
        <dbReference type="EMBL" id="CAD7230605.1"/>
    </source>
</evidence>
<dbReference type="SUPFAM" id="SSF56436">
    <property type="entry name" value="C-type lectin-like"/>
    <property type="match status" value="3"/>
</dbReference>
<dbReference type="PANTHER" id="PTHR45710">
    <property type="entry name" value="C-TYPE LECTIN DOMAIN-CONTAINING PROTEIN 180"/>
    <property type="match status" value="1"/>
</dbReference>
<dbReference type="AlphaFoldDB" id="A0A7R8WHK9"/>